<sequence>MSTSVKKDIASNNFVQSNLSTTRTKVTQSDNRQVIIDTARELFACHGYQNVSIRGIARSASVDPGLIRYYFGCKEQLFIAVLNETLRPVREKILYLKDSTDLTTPERFLRTHYQLMARYPNWPRLMYSLSNMPDDQITPDLQAFFDDLFRPQELLFFEMMKKQGLLRDDVNTDCARLSFFSLMIFPFIAPLRLKQKLNIQLTPEFLDTLAEQNGQLLRFGLMDISSATASANDTPATASAHKVHQND</sequence>
<dbReference type="EMBL" id="JACJFM010000030">
    <property type="protein sequence ID" value="MBB1488525.1"/>
    <property type="molecule type" value="Genomic_DNA"/>
</dbReference>
<reference evidence="4 5" key="1">
    <citation type="submission" date="2020-08" db="EMBL/GenBank/DDBJ databases">
        <title>Oceanospirillum sp. nov. isolated from marine sediment.</title>
        <authorList>
            <person name="Ji X."/>
        </authorList>
    </citation>
    <scope>NUCLEOTIDE SEQUENCE [LARGE SCALE GENOMIC DNA]</scope>
    <source>
        <strain evidence="4 5">D5</strain>
    </source>
</reference>
<gene>
    <name evidence="4" type="ORF">H4O21_18125</name>
</gene>
<dbReference type="SUPFAM" id="SSF46689">
    <property type="entry name" value="Homeodomain-like"/>
    <property type="match status" value="1"/>
</dbReference>
<evidence type="ECO:0000256" key="2">
    <source>
        <dbReference type="PROSITE-ProRule" id="PRU00335"/>
    </source>
</evidence>
<dbReference type="GO" id="GO:0000976">
    <property type="term" value="F:transcription cis-regulatory region binding"/>
    <property type="evidence" value="ECO:0007669"/>
    <property type="project" value="TreeGrafter"/>
</dbReference>
<accession>A0A839IT93</accession>
<evidence type="ECO:0000313" key="4">
    <source>
        <dbReference type="EMBL" id="MBB1488525.1"/>
    </source>
</evidence>
<dbReference type="InterPro" id="IPR009057">
    <property type="entry name" value="Homeodomain-like_sf"/>
</dbReference>
<proteinExistence type="predicted"/>
<dbReference type="Pfam" id="PF00440">
    <property type="entry name" value="TetR_N"/>
    <property type="match status" value="1"/>
</dbReference>
<dbReference type="AlphaFoldDB" id="A0A839IT93"/>
<evidence type="ECO:0000256" key="1">
    <source>
        <dbReference type="ARBA" id="ARBA00023125"/>
    </source>
</evidence>
<keyword evidence="1 2" id="KW-0238">DNA-binding</keyword>
<name>A0A839IT93_9GAMM</name>
<feature type="DNA-binding region" description="H-T-H motif" evidence="2">
    <location>
        <begin position="52"/>
        <end position="71"/>
    </location>
</feature>
<feature type="domain" description="HTH tetR-type" evidence="3">
    <location>
        <begin position="29"/>
        <end position="89"/>
    </location>
</feature>
<dbReference type="PANTHER" id="PTHR30055">
    <property type="entry name" value="HTH-TYPE TRANSCRIPTIONAL REGULATOR RUTR"/>
    <property type="match status" value="1"/>
</dbReference>
<dbReference type="RefSeq" id="WP_182810298.1">
    <property type="nucleotide sequence ID" value="NZ_JACJFM010000030.1"/>
</dbReference>
<dbReference type="PRINTS" id="PR00455">
    <property type="entry name" value="HTHTETR"/>
</dbReference>
<dbReference type="GO" id="GO:0003700">
    <property type="term" value="F:DNA-binding transcription factor activity"/>
    <property type="evidence" value="ECO:0007669"/>
    <property type="project" value="TreeGrafter"/>
</dbReference>
<dbReference type="InterPro" id="IPR050109">
    <property type="entry name" value="HTH-type_TetR-like_transc_reg"/>
</dbReference>
<dbReference type="PROSITE" id="PS50977">
    <property type="entry name" value="HTH_TETR_2"/>
    <property type="match status" value="1"/>
</dbReference>
<evidence type="ECO:0000313" key="5">
    <source>
        <dbReference type="Proteomes" id="UP000565262"/>
    </source>
</evidence>
<dbReference type="InterPro" id="IPR001647">
    <property type="entry name" value="HTH_TetR"/>
</dbReference>
<evidence type="ECO:0000259" key="3">
    <source>
        <dbReference type="PROSITE" id="PS50977"/>
    </source>
</evidence>
<organism evidence="4 5">
    <name type="scientific">Oceanospirillum sediminis</name>
    <dbReference type="NCBI Taxonomy" id="2760088"/>
    <lineage>
        <taxon>Bacteria</taxon>
        <taxon>Pseudomonadati</taxon>
        <taxon>Pseudomonadota</taxon>
        <taxon>Gammaproteobacteria</taxon>
        <taxon>Oceanospirillales</taxon>
        <taxon>Oceanospirillaceae</taxon>
        <taxon>Oceanospirillum</taxon>
    </lineage>
</organism>
<dbReference type="Proteomes" id="UP000565262">
    <property type="component" value="Unassembled WGS sequence"/>
</dbReference>
<dbReference type="Gene3D" id="1.10.357.10">
    <property type="entry name" value="Tetracycline Repressor, domain 2"/>
    <property type="match status" value="1"/>
</dbReference>
<comment type="caution">
    <text evidence="4">The sequence shown here is derived from an EMBL/GenBank/DDBJ whole genome shotgun (WGS) entry which is preliminary data.</text>
</comment>
<keyword evidence="5" id="KW-1185">Reference proteome</keyword>
<dbReference type="PANTHER" id="PTHR30055:SF235">
    <property type="entry name" value="TRANSCRIPTIONAL REGULATORY PROTEIN"/>
    <property type="match status" value="1"/>
</dbReference>
<protein>
    <submittedName>
        <fullName evidence="4">TetR/AcrR family transcriptional regulator</fullName>
    </submittedName>
</protein>